<dbReference type="InterPro" id="IPR000326">
    <property type="entry name" value="PAP2/HPO"/>
</dbReference>
<evidence type="ECO:0000313" key="3">
    <source>
        <dbReference type="EMBL" id="MFC0591924.1"/>
    </source>
</evidence>
<dbReference type="Gene3D" id="1.20.144.10">
    <property type="entry name" value="Phosphatidic acid phosphatase type 2/haloperoxidase"/>
    <property type="match status" value="1"/>
</dbReference>
<feature type="transmembrane region" description="Helical" evidence="1">
    <location>
        <begin position="33"/>
        <end position="48"/>
    </location>
</feature>
<organism evidence="3 4">
    <name type="scientific">Ottowia pentelensis</name>
    <dbReference type="NCBI Taxonomy" id="511108"/>
    <lineage>
        <taxon>Bacteria</taxon>
        <taxon>Pseudomonadati</taxon>
        <taxon>Pseudomonadota</taxon>
        <taxon>Betaproteobacteria</taxon>
        <taxon>Burkholderiales</taxon>
        <taxon>Comamonadaceae</taxon>
        <taxon>Ottowia</taxon>
    </lineage>
</organism>
<feature type="transmembrane region" description="Helical" evidence="1">
    <location>
        <begin position="152"/>
        <end position="172"/>
    </location>
</feature>
<dbReference type="RefSeq" id="WP_293226115.1">
    <property type="nucleotide sequence ID" value="NZ_JBHLTN010000007.1"/>
</dbReference>
<gene>
    <name evidence="3" type="ORF">ACFFGG_05075</name>
</gene>
<name>A0ABV6PQT1_9BURK</name>
<keyword evidence="1" id="KW-0472">Membrane</keyword>
<evidence type="ECO:0000259" key="2">
    <source>
        <dbReference type="SMART" id="SM00014"/>
    </source>
</evidence>
<dbReference type="Pfam" id="PF01569">
    <property type="entry name" value="PAP2"/>
    <property type="match status" value="1"/>
</dbReference>
<comment type="caution">
    <text evidence="3">The sequence shown here is derived from an EMBL/GenBank/DDBJ whole genome shotgun (WGS) entry which is preliminary data.</text>
</comment>
<protein>
    <submittedName>
        <fullName evidence="3">Phosphatase PAP2 family protein</fullName>
    </submittedName>
</protein>
<proteinExistence type="predicted"/>
<accession>A0ABV6PQT1</accession>
<dbReference type="InterPro" id="IPR036938">
    <property type="entry name" value="PAP2/HPO_sf"/>
</dbReference>
<dbReference type="EMBL" id="JBHLTN010000007">
    <property type="protein sequence ID" value="MFC0591924.1"/>
    <property type="molecule type" value="Genomic_DNA"/>
</dbReference>
<dbReference type="SUPFAM" id="SSF48317">
    <property type="entry name" value="Acid phosphatase/Vanadium-dependent haloperoxidase"/>
    <property type="match status" value="1"/>
</dbReference>
<dbReference type="SMART" id="SM00014">
    <property type="entry name" value="acidPPc"/>
    <property type="match status" value="1"/>
</dbReference>
<keyword evidence="4" id="KW-1185">Reference proteome</keyword>
<dbReference type="PANTHER" id="PTHR14969:SF13">
    <property type="entry name" value="AT30094P"/>
    <property type="match status" value="1"/>
</dbReference>
<keyword evidence="1" id="KW-1133">Transmembrane helix</keyword>
<feature type="transmembrane region" description="Helical" evidence="1">
    <location>
        <begin position="126"/>
        <end position="146"/>
    </location>
</feature>
<evidence type="ECO:0000313" key="4">
    <source>
        <dbReference type="Proteomes" id="UP001589834"/>
    </source>
</evidence>
<keyword evidence="1" id="KW-0812">Transmembrane</keyword>
<reference evidence="3 4" key="1">
    <citation type="submission" date="2024-09" db="EMBL/GenBank/DDBJ databases">
        <authorList>
            <person name="Sun Q."/>
            <person name="Mori K."/>
        </authorList>
    </citation>
    <scope>NUCLEOTIDE SEQUENCE [LARGE SCALE GENOMIC DNA]</scope>
    <source>
        <strain evidence="3 4">NCAIM B.02336</strain>
    </source>
</reference>
<feature type="domain" description="Phosphatidic acid phosphatase type 2/haloperoxidase" evidence="2">
    <location>
        <begin position="56"/>
        <end position="165"/>
    </location>
</feature>
<dbReference type="PANTHER" id="PTHR14969">
    <property type="entry name" value="SPHINGOSINE-1-PHOSPHATE PHOSPHOHYDROLASE"/>
    <property type="match status" value="1"/>
</dbReference>
<sequence>MTELDQALFLWLNLSPSAPDWVLRLAQMASQQWLPYLVVATITALLIGREPWRGRALRTLLAVAVAAAASRLLKYGFTMPRPAALGLGVQWLPHSPDPGFPSSHATVAAAWAVMAAMVPVRPWWRVLFVALALVVGWSRIALGLHFPFDVMAGWALGTVIALVVQFIANAIANQGAVGDSVVPQDDKASEVIEP</sequence>
<evidence type="ECO:0000256" key="1">
    <source>
        <dbReference type="SAM" id="Phobius"/>
    </source>
</evidence>
<dbReference type="Proteomes" id="UP001589834">
    <property type="component" value="Unassembled WGS sequence"/>
</dbReference>